<feature type="region of interest" description="Disordered" evidence="1">
    <location>
        <begin position="79"/>
        <end position="102"/>
    </location>
</feature>
<protein>
    <submittedName>
        <fullName evidence="2">Uncharacterized protein</fullName>
    </submittedName>
</protein>
<reference evidence="2 3" key="1">
    <citation type="submission" date="2021-06" db="EMBL/GenBank/DDBJ databases">
        <authorList>
            <person name="Palmer J.M."/>
        </authorList>
    </citation>
    <scope>NUCLEOTIDE SEQUENCE [LARGE SCALE GENOMIC DNA]</scope>
    <source>
        <strain evidence="2 3">XR_2019</strain>
        <tissue evidence="2">Muscle</tissue>
    </source>
</reference>
<proteinExistence type="predicted"/>
<feature type="compositionally biased region" description="Basic and acidic residues" evidence="1">
    <location>
        <begin position="91"/>
        <end position="102"/>
    </location>
</feature>
<comment type="caution">
    <text evidence="2">The sequence shown here is derived from an EMBL/GenBank/DDBJ whole genome shotgun (WGS) entry which is preliminary data.</text>
</comment>
<dbReference type="Proteomes" id="UP001444071">
    <property type="component" value="Unassembled WGS sequence"/>
</dbReference>
<accession>A0ABV0WRW6</accession>
<organism evidence="2 3">
    <name type="scientific">Xenotaenia resolanae</name>
    <dbReference type="NCBI Taxonomy" id="208358"/>
    <lineage>
        <taxon>Eukaryota</taxon>
        <taxon>Metazoa</taxon>
        <taxon>Chordata</taxon>
        <taxon>Craniata</taxon>
        <taxon>Vertebrata</taxon>
        <taxon>Euteleostomi</taxon>
        <taxon>Actinopterygii</taxon>
        <taxon>Neopterygii</taxon>
        <taxon>Teleostei</taxon>
        <taxon>Neoteleostei</taxon>
        <taxon>Acanthomorphata</taxon>
        <taxon>Ovalentaria</taxon>
        <taxon>Atherinomorphae</taxon>
        <taxon>Cyprinodontiformes</taxon>
        <taxon>Goodeidae</taxon>
        <taxon>Xenotaenia</taxon>
    </lineage>
</organism>
<gene>
    <name evidence="2" type="ORF">XENORESO_017542</name>
</gene>
<sequence length="102" mass="12113">MVSGTNLEKIQKHFYNIEGLEEVWNHQNPPWIWPPDKKEINNQENQPESERWPRTQCSPFRLGLPPRRSTMASVLHQTKGRAASWTGQNLRAHETQRKRMRL</sequence>
<evidence type="ECO:0000313" key="2">
    <source>
        <dbReference type="EMBL" id="MEQ2272250.1"/>
    </source>
</evidence>
<feature type="region of interest" description="Disordered" evidence="1">
    <location>
        <begin position="35"/>
        <end position="66"/>
    </location>
</feature>
<evidence type="ECO:0000313" key="3">
    <source>
        <dbReference type="Proteomes" id="UP001444071"/>
    </source>
</evidence>
<name>A0ABV0WRW6_9TELE</name>
<evidence type="ECO:0000256" key="1">
    <source>
        <dbReference type="SAM" id="MobiDB-lite"/>
    </source>
</evidence>
<dbReference type="EMBL" id="JAHRIM010066067">
    <property type="protein sequence ID" value="MEQ2272250.1"/>
    <property type="molecule type" value="Genomic_DNA"/>
</dbReference>
<keyword evidence="3" id="KW-1185">Reference proteome</keyword>